<sequence length="1080" mass="119494">MPNLQQLSCSIELASSHDKLREHNTTYGDGFVETLVAVPDFPTGFSIHLTSKGYIAPGLAMFVYMDGLYQCNRNKGGCRLGRAAMDQEANDLDFRVRQKETKNRGGTFVAREWRFEKLDIDIPHGIRRGNVARRIYPAENARGPAFLKRSSANLVSIQQAPLAVDTDVGSASKILGLFDGSADNLPTDLGYDGNNDDRGRPYYHDRGPYHDERRSDWTNTYRSASRKLLRPTVDSGSYWRGHSPPCTGGYRTGSYHYGRPPPRENRLSERDFDTRREEYSRSSNYYDGDWQQHSYYGHPQERPHPQRRRDSSPYSRVETLPSSSLESSRRLSNKTTFDELPALSPPSHAPPVVINQYAVYPNPTSGRTHLADATQPTARRAASSPSEVGLDWNRSDVEARRNPARQRYELDFRADDSETGRRVSSHRYQAPNAPFDIQSNRQRRISDCSHHHHPSECQHNLDVHQPQQDNRRGRSNGPGPWAFSGQHSVSNDEEGDSPDLPDRLKCTCSGNSQSKDGGKANGFSASRGGRDNTSSSQQTNAHNSEKRDAAERRGANTANHGEVARNQSGNNHHKQDSSGHDSGHGWRNVKNNAKATGNSSNVQVDNSGKRSDHGNGTGPGGSRKTGSNKQPDWGHNDRSNNGNAKQSSCRLHGDGNQESRSWHGNEAGGNTMNGGGWTSNNQNQDDSGDQSNGNDWNDGPNKEGNDWDGNGTTSQQDNWQNDNKVNHSDQQWQGQDQNWNSDSNNQGGGNNGGDSDDWNAASNGQDNNEQANGTWGGADETNEQEDNQNAGWDTTNQPNQQKDESNDNHAWDASNTPNQHDETSPKANEDQHKAHTPTTPHKTAGTSQPLLPTNSPNTRPYWSTWNATPDDLSSPASRAHRHRSEKVFIAPEEPCYKISRDTAERQRVDTQVRPGKGVAYAHSVKSVEYLDSVEKPYAVFRFMYRSRAMLERILGSSVEGTEEEYKQRIASMSKDDVIAELLRTRNAAATSSPAADDNSRSPSGVVSSSQRGANGASSTKDDGSKKSGQIQENKRDQKSHHGDSSANRDKGNSWDSGKDVENQGGWDNGGGQRPMDANGW</sequence>
<dbReference type="EMBL" id="JAPDRP010000003">
    <property type="protein sequence ID" value="KAJ9648530.1"/>
    <property type="molecule type" value="Genomic_DNA"/>
</dbReference>
<comment type="caution">
    <text evidence="1">The sequence shown here is derived from an EMBL/GenBank/DDBJ whole genome shotgun (WGS) entry which is preliminary data.</text>
</comment>
<protein>
    <submittedName>
        <fullName evidence="1">Uncharacterized protein</fullName>
    </submittedName>
</protein>
<keyword evidence="2" id="KW-1185">Reference proteome</keyword>
<gene>
    <name evidence="1" type="ORF">H2199_001385</name>
</gene>
<dbReference type="Proteomes" id="UP001172680">
    <property type="component" value="Unassembled WGS sequence"/>
</dbReference>
<evidence type="ECO:0000313" key="1">
    <source>
        <dbReference type="EMBL" id="KAJ9648530.1"/>
    </source>
</evidence>
<evidence type="ECO:0000313" key="2">
    <source>
        <dbReference type="Proteomes" id="UP001172680"/>
    </source>
</evidence>
<accession>A0ACC2ZLR3</accession>
<name>A0ACC2ZLR3_9PEZI</name>
<reference evidence="1" key="1">
    <citation type="submission" date="2022-10" db="EMBL/GenBank/DDBJ databases">
        <title>Culturing micro-colonial fungi from biological soil crusts in the Mojave desert and describing Neophaeococcomyces mojavensis, and introducing the new genera and species Taxawa tesnikishii.</title>
        <authorList>
            <person name="Kurbessoian T."/>
            <person name="Stajich J.E."/>
        </authorList>
    </citation>
    <scope>NUCLEOTIDE SEQUENCE</scope>
    <source>
        <strain evidence="1">JES_115</strain>
    </source>
</reference>
<proteinExistence type="predicted"/>
<organism evidence="1 2">
    <name type="scientific">Coniosporium tulheliwenetii</name>
    <dbReference type="NCBI Taxonomy" id="3383036"/>
    <lineage>
        <taxon>Eukaryota</taxon>
        <taxon>Fungi</taxon>
        <taxon>Dikarya</taxon>
        <taxon>Ascomycota</taxon>
        <taxon>Pezizomycotina</taxon>
        <taxon>Dothideomycetes</taxon>
        <taxon>Dothideomycetes incertae sedis</taxon>
        <taxon>Coniosporium</taxon>
    </lineage>
</organism>